<comment type="subunit">
    <text evidence="5">Homodimer.</text>
</comment>
<dbReference type="GO" id="GO:0045004">
    <property type="term" value="P:DNA replication proofreading"/>
    <property type="evidence" value="ECO:0007669"/>
    <property type="project" value="TreeGrafter"/>
</dbReference>
<dbReference type="EMBL" id="CP003154">
    <property type="protein sequence ID" value="AFL73834.1"/>
    <property type="molecule type" value="Genomic_DNA"/>
</dbReference>
<feature type="active site" description="Proton donor/acceptor" evidence="5">
    <location>
        <position position="195"/>
    </location>
</feature>
<feature type="binding site" evidence="5">
    <location>
        <position position="37"/>
    </location>
    <ligand>
        <name>Mg(2+)</name>
        <dbReference type="ChEBI" id="CHEBI:18420"/>
        <label>1</label>
        <note>catalytic</note>
    </ligand>
</feature>
<dbReference type="GO" id="GO:0016896">
    <property type="term" value="F:RNA exonuclease activity, producing 5'-phosphomonoesters"/>
    <property type="evidence" value="ECO:0007669"/>
    <property type="project" value="UniProtKB-UniRule"/>
</dbReference>
<evidence type="ECO:0000256" key="5">
    <source>
        <dbReference type="HAMAP-Rule" id="MF_00157"/>
    </source>
</evidence>
<reference evidence="7 8" key="1">
    <citation type="submission" date="2012-06" db="EMBL/GenBank/DDBJ databases">
        <title>Complete sequence of Thiocystis violascens DSM 198.</title>
        <authorList>
            <consortium name="US DOE Joint Genome Institute"/>
            <person name="Lucas S."/>
            <person name="Han J."/>
            <person name="Lapidus A."/>
            <person name="Cheng J.-F."/>
            <person name="Goodwin L."/>
            <person name="Pitluck S."/>
            <person name="Peters L."/>
            <person name="Ovchinnikova G."/>
            <person name="Teshima H."/>
            <person name="Detter J.C."/>
            <person name="Han C."/>
            <person name="Tapia R."/>
            <person name="Land M."/>
            <person name="Hauser L."/>
            <person name="Kyrpides N."/>
            <person name="Ivanova N."/>
            <person name="Pagani I."/>
            <person name="Vogl K."/>
            <person name="Liu Z."/>
            <person name="Frigaard N.-U."/>
            <person name="Bryant D."/>
            <person name="Woyke T."/>
        </authorList>
    </citation>
    <scope>NUCLEOTIDE SEQUENCE [LARGE SCALE GENOMIC DNA]</scope>
    <source>
        <strain evidence="8">ATCC 17096 / DSM 198 / 6111</strain>
    </source>
</reference>
<dbReference type="Pfam" id="PF00929">
    <property type="entry name" value="RNase_T"/>
    <property type="match status" value="1"/>
</dbReference>
<feature type="site" description="Important for substrate binding and specificity" evidence="5">
    <location>
        <position position="43"/>
    </location>
</feature>
<dbReference type="GO" id="GO:0008408">
    <property type="term" value="F:3'-5' exonuclease activity"/>
    <property type="evidence" value="ECO:0007669"/>
    <property type="project" value="TreeGrafter"/>
</dbReference>
<sequence length="238" mass="26402">MFGIRRAATYAVAMNDEEQIPDGIAQRFRGFLPVVVDVETAGFDAQRHALLEIAAVIIRMKPDGRLEPSAPIACHVLPFVGSEIDPRALAFNRIDPDHPFRDAISEQDALTRVLTPIRKAVKSTGCNRAILVGHNAHFDLGFVKAAVERTGFKRNPFHAFSVFDTVTLGGLMFGQTVLAKAARAAGLYWQNSEAHSAIYDAEQTARLFCMIVNRWHDLDPVRFWENSPDVLTLMSKEG</sequence>
<dbReference type="HAMAP" id="MF_00157">
    <property type="entry name" value="RNase_T"/>
    <property type="match status" value="1"/>
</dbReference>
<dbReference type="EC" id="3.1.13.-" evidence="5"/>
<keyword evidence="4 5" id="KW-0269">Exonuclease</keyword>
<dbReference type="Proteomes" id="UP000006062">
    <property type="component" value="Chromosome"/>
</dbReference>
<keyword evidence="3 5" id="KW-0378">Hydrolase</keyword>
<keyword evidence="5" id="KW-0460">Magnesium</keyword>
<feature type="site" description="Important for substrate binding and specificity" evidence="5">
    <location>
        <position position="91"/>
    </location>
</feature>
<comment type="similarity">
    <text evidence="5">Belongs to the RNase T family.</text>
</comment>
<gene>
    <name evidence="5" type="primary">rnt</name>
    <name evidence="7" type="ordered locus">Thivi_1865</name>
</gene>
<evidence type="ECO:0000313" key="7">
    <source>
        <dbReference type="EMBL" id="AFL73834.1"/>
    </source>
</evidence>
<dbReference type="Gene3D" id="3.30.420.10">
    <property type="entry name" value="Ribonuclease H-like superfamily/Ribonuclease H"/>
    <property type="match status" value="1"/>
</dbReference>
<dbReference type="eggNOG" id="COG0847">
    <property type="taxonomic scope" value="Bacteria"/>
</dbReference>
<feature type="binding site" evidence="5">
    <location>
        <position position="195"/>
    </location>
    <ligand>
        <name>Mg(2+)</name>
        <dbReference type="ChEBI" id="CHEBI:18420"/>
        <label>2</label>
        <note>catalytic</note>
    </ligand>
</feature>
<dbReference type="InterPro" id="IPR012337">
    <property type="entry name" value="RNaseH-like_sf"/>
</dbReference>
<dbReference type="STRING" id="765911.Thivi_1865"/>
<feature type="site" description="Important for substrate binding and specificity" evidence="5">
    <location>
        <position position="160"/>
    </location>
</feature>
<dbReference type="InterPro" id="IPR036397">
    <property type="entry name" value="RNaseH_sf"/>
</dbReference>
<dbReference type="CDD" id="cd06134">
    <property type="entry name" value="RNaseT"/>
    <property type="match status" value="1"/>
</dbReference>
<proteinExistence type="inferred from homology"/>
<dbReference type="KEGG" id="tvi:Thivi_1865"/>
<dbReference type="GO" id="GO:0000287">
    <property type="term" value="F:magnesium ion binding"/>
    <property type="evidence" value="ECO:0007669"/>
    <property type="project" value="UniProtKB-UniRule"/>
</dbReference>
<comment type="function">
    <text evidence="5">Trims short 3' overhangs of a variety of RNA species, leaving a one or two nucleotide 3' overhang. Responsible for the end-turnover of tRNA: specifically removes the terminal AMP residue from uncharged tRNA (tRNA-C-C-A). Also appears to be involved in tRNA biosynthesis.</text>
</comment>
<feature type="binding site" evidence="5">
    <location>
        <position position="200"/>
    </location>
    <ligand>
        <name>Mg(2+)</name>
        <dbReference type="ChEBI" id="CHEBI:18420"/>
        <label>2</label>
        <note>catalytic</note>
    </ligand>
</feature>
<dbReference type="PANTHER" id="PTHR30231:SF2">
    <property type="entry name" value="RIBONUCLEASE T"/>
    <property type="match status" value="1"/>
</dbReference>
<keyword evidence="2 5" id="KW-0540">Nuclease</keyword>
<comment type="cofactor">
    <cofactor evidence="5">
        <name>Mg(2+)</name>
        <dbReference type="ChEBI" id="CHEBI:18420"/>
    </cofactor>
    <text evidence="5">Binds two Mg(2+) per subunit. The active form of the enzyme binds two Mg(2+) ions in its active site. The first Mg(2+) forms only one salt bridge with the protein.</text>
</comment>
<keyword evidence="5" id="KW-0479">Metal-binding</keyword>
<dbReference type="InterPro" id="IPR005987">
    <property type="entry name" value="RNase_T"/>
</dbReference>
<evidence type="ECO:0000256" key="2">
    <source>
        <dbReference type="ARBA" id="ARBA00022722"/>
    </source>
</evidence>
<keyword evidence="1 5" id="KW-0819">tRNA processing</keyword>
<dbReference type="GO" id="GO:0005829">
    <property type="term" value="C:cytosol"/>
    <property type="evidence" value="ECO:0007669"/>
    <property type="project" value="TreeGrafter"/>
</dbReference>
<evidence type="ECO:0000256" key="4">
    <source>
        <dbReference type="ARBA" id="ARBA00022839"/>
    </source>
</evidence>
<name>I3YA16_THIV6</name>
<dbReference type="NCBIfam" id="TIGR01298">
    <property type="entry name" value="RNaseT"/>
    <property type="match status" value="1"/>
</dbReference>
<feature type="domain" description="Exonuclease" evidence="6">
    <location>
        <begin position="32"/>
        <end position="217"/>
    </location>
</feature>
<evidence type="ECO:0000256" key="3">
    <source>
        <dbReference type="ARBA" id="ARBA00022801"/>
    </source>
</evidence>
<feature type="binding site" evidence="5">
    <location>
        <position position="37"/>
    </location>
    <ligand>
        <name>Mg(2+)</name>
        <dbReference type="ChEBI" id="CHEBI:18420"/>
        <label>2</label>
        <note>catalytic</note>
    </ligand>
</feature>
<accession>I3YA16</accession>
<dbReference type="PANTHER" id="PTHR30231">
    <property type="entry name" value="DNA POLYMERASE III SUBUNIT EPSILON"/>
    <property type="match status" value="1"/>
</dbReference>
<evidence type="ECO:0000256" key="1">
    <source>
        <dbReference type="ARBA" id="ARBA00022694"/>
    </source>
</evidence>
<dbReference type="SMART" id="SM00479">
    <property type="entry name" value="EXOIII"/>
    <property type="match status" value="1"/>
</dbReference>
<protein>
    <recommendedName>
        <fullName evidence="5">Ribonuclease T</fullName>
        <ecNumber evidence="5">3.1.13.-</ecNumber>
    </recommendedName>
    <alternativeName>
        <fullName evidence="5">Exoribonuclease T</fullName>
        <shortName evidence="5">RNase T</shortName>
    </alternativeName>
</protein>
<dbReference type="HOGENOM" id="CLU_082724_0_0_6"/>
<feature type="site" description="Important for substrate binding and specificity" evidence="5">
    <location>
        <position position="138"/>
    </location>
</feature>
<organism evidence="7 8">
    <name type="scientific">Thiocystis violascens (strain ATCC 17096 / DSM 198 / 6111)</name>
    <name type="common">Chromatium violascens</name>
    <dbReference type="NCBI Taxonomy" id="765911"/>
    <lineage>
        <taxon>Bacteria</taxon>
        <taxon>Pseudomonadati</taxon>
        <taxon>Pseudomonadota</taxon>
        <taxon>Gammaproteobacteria</taxon>
        <taxon>Chromatiales</taxon>
        <taxon>Chromatiaceae</taxon>
        <taxon>Thiocystis</taxon>
    </lineage>
</organism>
<evidence type="ECO:0000313" key="8">
    <source>
        <dbReference type="Proteomes" id="UP000006062"/>
    </source>
</evidence>
<feature type="binding site" evidence="5">
    <location>
        <position position="39"/>
    </location>
    <ligand>
        <name>Mg(2+)</name>
        <dbReference type="ChEBI" id="CHEBI:18420"/>
        <label>2</label>
        <note>catalytic</note>
    </ligand>
</feature>
<dbReference type="SUPFAM" id="SSF53098">
    <property type="entry name" value="Ribonuclease H-like"/>
    <property type="match status" value="1"/>
</dbReference>
<dbReference type="GO" id="GO:0003676">
    <property type="term" value="F:nucleic acid binding"/>
    <property type="evidence" value="ECO:0007669"/>
    <property type="project" value="InterPro"/>
</dbReference>
<evidence type="ECO:0000259" key="6">
    <source>
        <dbReference type="SMART" id="SM00479"/>
    </source>
</evidence>
<dbReference type="AlphaFoldDB" id="I3YA16"/>
<dbReference type="GO" id="GO:0008033">
    <property type="term" value="P:tRNA processing"/>
    <property type="evidence" value="ECO:0007669"/>
    <property type="project" value="UniProtKB-KW"/>
</dbReference>
<keyword evidence="8" id="KW-1185">Reference proteome</keyword>
<dbReference type="InterPro" id="IPR013520">
    <property type="entry name" value="Ribonucl_H"/>
</dbReference>